<dbReference type="EMBL" id="NEVH01022653">
    <property type="protein sequence ID" value="PNF18294.1"/>
    <property type="molecule type" value="Genomic_DNA"/>
</dbReference>
<dbReference type="Proteomes" id="UP000235965">
    <property type="component" value="Unassembled WGS sequence"/>
</dbReference>
<evidence type="ECO:0000313" key="1">
    <source>
        <dbReference type="EMBL" id="PNF18294.1"/>
    </source>
</evidence>
<dbReference type="InParanoid" id="A0A2J7PPN0"/>
<evidence type="ECO:0000313" key="2">
    <source>
        <dbReference type="Proteomes" id="UP000235965"/>
    </source>
</evidence>
<keyword evidence="2" id="KW-1185">Reference proteome</keyword>
<comment type="caution">
    <text evidence="1">The sequence shown here is derived from an EMBL/GenBank/DDBJ whole genome shotgun (WGS) entry which is preliminary data.</text>
</comment>
<proteinExistence type="predicted"/>
<organism evidence="1 2">
    <name type="scientific">Cryptotermes secundus</name>
    <dbReference type="NCBI Taxonomy" id="105785"/>
    <lineage>
        <taxon>Eukaryota</taxon>
        <taxon>Metazoa</taxon>
        <taxon>Ecdysozoa</taxon>
        <taxon>Arthropoda</taxon>
        <taxon>Hexapoda</taxon>
        <taxon>Insecta</taxon>
        <taxon>Pterygota</taxon>
        <taxon>Neoptera</taxon>
        <taxon>Polyneoptera</taxon>
        <taxon>Dictyoptera</taxon>
        <taxon>Blattodea</taxon>
        <taxon>Blattoidea</taxon>
        <taxon>Termitoidae</taxon>
        <taxon>Kalotermitidae</taxon>
        <taxon>Cryptotermitinae</taxon>
        <taxon>Cryptotermes</taxon>
    </lineage>
</organism>
<dbReference type="AlphaFoldDB" id="A0A2J7PPN0"/>
<sequence length="55" mass="6183">MSCKMNGVVISRLRQKFAAVLRGIHQGKCFKPAFMTNKTGKWEQNAEITKAKGGW</sequence>
<name>A0A2J7PPN0_9NEOP</name>
<accession>A0A2J7PPN0</accession>
<gene>
    <name evidence="1" type="ORF">B7P43_G15613</name>
</gene>
<reference evidence="1 2" key="1">
    <citation type="submission" date="2017-12" db="EMBL/GenBank/DDBJ databases">
        <title>Hemimetabolous genomes reveal molecular basis of termite eusociality.</title>
        <authorList>
            <person name="Harrison M.C."/>
            <person name="Jongepier E."/>
            <person name="Robertson H.M."/>
            <person name="Arning N."/>
            <person name="Bitard-Feildel T."/>
            <person name="Chao H."/>
            <person name="Childers C.P."/>
            <person name="Dinh H."/>
            <person name="Doddapaneni H."/>
            <person name="Dugan S."/>
            <person name="Gowin J."/>
            <person name="Greiner C."/>
            <person name="Han Y."/>
            <person name="Hu H."/>
            <person name="Hughes D.S.T."/>
            <person name="Huylmans A.-K."/>
            <person name="Kemena C."/>
            <person name="Kremer L.P.M."/>
            <person name="Lee S.L."/>
            <person name="Lopez-Ezquerra A."/>
            <person name="Mallet L."/>
            <person name="Monroy-Kuhn J.M."/>
            <person name="Moser A."/>
            <person name="Murali S.C."/>
            <person name="Muzny D.M."/>
            <person name="Otani S."/>
            <person name="Piulachs M.-D."/>
            <person name="Poelchau M."/>
            <person name="Qu J."/>
            <person name="Schaub F."/>
            <person name="Wada-Katsumata A."/>
            <person name="Worley K.C."/>
            <person name="Xie Q."/>
            <person name="Ylla G."/>
            <person name="Poulsen M."/>
            <person name="Gibbs R.A."/>
            <person name="Schal C."/>
            <person name="Richards S."/>
            <person name="Belles X."/>
            <person name="Korb J."/>
            <person name="Bornberg-Bauer E."/>
        </authorList>
    </citation>
    <scope>NUCLEOTIDE SEQUENCE [LARGE SCALE GENOMIC DNA]</scope>
    <source>
        <tissue evidence="1">Whole body</tissue>
    </source>
</reference>
<protein>
    <submittedName>
        <fullName evidence="1">Uncharacterized protein</fullName>
    </submittedName>
</protein>